<dbReference type="InterPro" id="IPR058272">
    <property type="entry name" value="DUF7966"/>
</dbReference>
<keyword evidence="3" id="KW-1185">Reference proteome</keyword>
<dbReference type="RefSeq" id="WP_177232539.1">
    <property type="nucleotide sequence ID" value="NZ_FOYT01000001.1"/>
</dbReference>
<dbReference type="Pfam" id="PF25920">
    <property type="entry name" value="DUF7966"/>
    <property type="match status" value="1"/>
</dbReference>
<protein>
    <submittedName>
        <fullName evidence="2">Uncharacterized protein</fullName>
    </submittedName>
</protein>
<reference evidence="3" key="1">
    <citation type="submission" date="2016-10" db="EMBL/GenBank/DDBJ databases">
        <authorList>
            <person name="Varghese N."/>
            <person name="Submissions S."/>
        </authorList>
    </citation>
    <scope>NUCLEOTIDE SEQUENCE [LARGE SCALE GENOMIC DNA]</scope>
    <source>
        <strain evidence="3">CGMCC 1.7736</strain>
    </source>
</reference>
<name>A0A1I6GG49_9EURY</name>
<proteinExistence type="predicted"/>
<feature type="compositionally biased region" description="Basic and acidic residues" evidence="1">
    <location>
        <begin position="113"/>
        <end position="128"/>
    </location>
</feature>
<dbReference type="Proteomes" id="UP000198531">
    <property type="component" value="Unassembled WGS sequence"/>
</dbReference>
<evidence type="ECO:0000313" key="3">
    <source>
        <dbReference type="Proteomes" id="UP000198531"/>
    </source>
</evidence>
<organism evidence="2 3">
    <name type="scientific">Halogeometricum rufum</name>
    <dbReference type="NCBI Taxonomy" id="553469"/>
    <lineage>
        <taxon>Archaea</taxon>
        <taxon>Methanobacteriati</taxon>
        <taxon>Methanobacteriota</taxon>
        <taxon>Stenosarchaea group</taxon>
        <taxon>Halobacteria</taxon>
        <taxon>Halobacteriales</taxon>
        <taxon>Haloferacaceae</taxon>
        <taxon>Halogeometricum</taxon>
    </lineage>
</organism>
<dbReference type="OrthoDB" id="387331at2157"/>
<sequence length="145" mass="14828">MPDASPPADDSSLTDASPPDTSPPSPDAVRDALRALATGTAPARRPAFRETISEAEAATDCALEATAFLAAGRLPELARAVADAEHADETGTAERGAEALAALRRLDAAAAAHGDDPRDAESADGDHFHRARGIVLPPTGQATDR</sequence>
<evidence type="ECO:0000256" key="1">
    <source>
        <dbReference type="SAM" id="MobiDB-lite"/>
    </source>
</evidence>
<evidence type="ECO:0000313" key="2">
    <source>
        <dbReference type="EMBL" id="SFR41193.1"/>
    </source>
</evidence>
<feature type="region of interest" description="Disordered" evidence="1">
    <location>
        <begin position="1"/>
        <end position="28"/>
    </location>
</feature>
<dbReference type="EMBL" id="FOYT01000001">
    <property type="protein sequence ID" value="SFR41193.1"/>
    <property type="molecule type" value="Genomic_DNA"/>
</dbReference>
<dbReference type="AlphaFoldDB" id="A0A1I6GG49"/>
<feature type="compositionally biased region" description="Low complexity" evidence="1">
    <location>
        <begin position="1"/>
        <end position="19"/>
    </location>
</feature>
<gene>
    <name evidence="2" type="ORF">SAMN04487947_1108</name>
</gene>
<accession>A0A1I6GG49</accession>
<feature type="region of interest" description="Disordered" evidence="1">
    <location>
        <begin position="109"/>
        <end position="145"/>
    </location>
</feature>
<dbReference type="STRING" id="553469.SAMN04487947_1108"/>